<accession>A0A7S1L0X3</accession>
<gene>
    <name evidence="2" type="ORF">NDES1114_LOCUS1906</name>
</gene>
<name>A0A7S1L0X3_NEODS</name>
<evidence type="ECO:0000313" key="2">
    <source>
        <dbReference type="EMBL" id="CAD9091214.1"/>
    </source>
</evidence>
<proteinExistence type="predicted"/>
<organism evidence="2">
    <name type="scientific">Neobodo designis</name>
    <name type="common">Flagellated protozoan</name>
    <name type="synonym">Bodo designis</name>
    <dbReference type="NCBI Taxonomy" id="312471"/>
    <lineage>
        <taxon>Eukaryota</taxon>
        <taxon>Discoba</taxon>
        <taxon>Euglenozoa</taxon>
        <taxon>Kinetoplastea</taxon>
        <taxon>Metakinetoplastina</taxon>
        <taxon>Neobodonida</taxon>
        <taxon>Neobodo</taxon>
    </lineage>
</organism>
<sequence>MAPPTIGYDDPRQREEYRAMLQLRDSFSMIAAAVAVVGVVLGVVLTSWATAPAPCTFAVTRFFEVDPDVFSGASGDSSAEGIETKAVGGVRQTIRAIQLTMGLQLAELTDDFGPSDGMWWVARGEERVIVDTKTRAIAGTHASLVLSPSTNVTRLVAHNVDPCSEAARSALEPSISTDSAHFTMKHRDWRASSLSEAGKTARAFRATSIRVESRRSLHLHALERAQAIFPALRRAHSRGSLAPVLRRFVHEAVFVSSDGFAVKLHVVCNTAGDPVKQPDLVRSIVVSLDCPPHSHTRVIDSAMRRASHHMQRLLGRAVLQHTSNDFDATLGLLSR</sequence>
<keyword evidence="1" id="KW-0812">Transmembrane</keyword>
<keyword evidence="1" id="KW-0472">Membrane</keyword>
<reference evidence="2" key="1">
    <citation type="submission" date="2021-01" db="EMBL/GenBank/DDBJ databases">
        <authorList>
            <person name="Corre E."/>
            <person name="Pelletier E."/>
            <person name="Niang G."/>
            <person name="Scheremetjew M."/>
            <person name="Finn R."/>
            <person name="Kale V."/>
            <person name="Holt S."/>
            <person name="Cochrane G."/>
            <person name="Meng A."/>
            <person name="Brown T."/>
            <person name="Cohen L."/>
        </authorList>
    </citation>
    <scope>NUCLEOTIDE SEQUENCE</scope>
    <source>
        <strain evidence="2">CCAP 1951/1</strain>
    </source>
</reference>
<keyword evidence="1" id="KW-1133">Transmembrane helix</keyword>
<evidence type="ECO:0000256" key="1">
    <source>
        <dbReference type="SAM" id="Phobius"/>
    </source>
</evidence>
<dbReference type="AlphaFoldDB" id="A0A7S1L0X3"/>
<dbReference type="EMBL" id="HBGF01002758">
    <property type="protein sequence ID" value="CAD9091214.1"/>
    <property type="molecule type" value="Transcribed_RNA"/>
</dbReference>
<feature type="transmembrane region" description="Helical" evidence="1">
    <location>
        <begin position="27"/>
        <end position="49"/>
    </location>
</feature>
<protein>
    <submittedName>
        <fullName evidence="2">Uncharacterized protein</fullName>
    </submittedName>
</protein>